<dbReference type="AlphaFoldDB" id="A0A0D2ESA4"/>
<dbReference type="EMBL" id="KN847319">
    <property type="protein sequence ID" value="KIW57615.1"/>
    <property type="molecule type" value="Genomic_DNA"/>
</dbReference>
<dbReference type="Proteomes" id="UP000054342">
    <property type="component" value="Unassembled WGS sequence"/>
</dbReference>
<keyword evidence="2" id="KW-1185">Reference proteome</keyword>
<evidence type="ECO:0000313" key="1">
    <source>
        <dbReference type="EMBL" id="KIW57615.1"/>
    </source>
</evidence>
<reference evidence="1 2" key="1">
    <citation type="submission" date="2015-01" db="EMBL/GenBank/DDBJ databases">
        <title>The Genome Sequence of Exophiala xenobiotica CBS118157.</title>
        <authorList>
            <consortium name="The Broad Institute Genomics Platform"/>
            <person name="Cuomo C."/>
            <person name="de Hoog S."/>
            <person name="Gorbushina A."/>
            <person name="Stielow B."/>
            <person name="Teixiera M."/>
            <person name="Abouelleil A."/>
            <person name="Chapman S.B."/>
            <person name="Priest M."/>
            <person name="Young S.K."/>
            <person name="Wortman J."/>
            <person name="Nusbaum C."/>
            <person name="Birren B."/>
        </authorList>
    </citation>
    <scope>NUCLEOTIDE SEQUENCE [LARGE SCALE GENOMIC DNA]</scope>
    <source>
        <strain evidence="1 2">CBS 118157</strain>
    </source>
</reference>
<gene>
    <name evidence="1" type="ORF">PV05_06154</name>
</gene>
<sequence length="99" mass="11204">MSDVDARIQGIEDTLKKLLIIVEEDYFDELITHPCGIARLLCYKSNPTPENAQEKSEEQLEQEEKLGLGAHTDYECFTLLLNSANPGLEILLPTRLRNS</sequence>
<dbReference type="HOGENOM" id="CLU_2320407_0_0_1"/>
<evidence type="ECO:0000313" key="2">
    <source>
        <dbReference type="Proteomes" id="UP000054342"/>
    </source>
</evidence>
<accession>A0A0D2ESA4</accession>
<dbReference type="STRING" id="348802.A0A0D2ESA4"/>
<organism evidence="1 2">
    <name type="scientific">Exophiala xenobiotica</name>
    <dbReference type="NCBI Taxonomy" id="348802"/>
    <lineage>
        <taxon>Eukaryota</taxon>
        <taxon>Fungi</taxon>
        <taxon>Dikarya</taxon>
        <taxon>Ascomycota</taxon>
        <taxon>Pezizomycotina</taxon>
        <taxon>Eurotiomycetes</taxon>
        <taxon>Chaetothyriomycetidae</taxon>
        <taxon>Chaetothyriales</taxon>
        <taxon>Herpotrichiellaceae</taxon>
        <taxon>Exophiala</taxon>
    </lineage>
</organism>
<dbReference type="InterPro" id="IPR027443">
    <property type="entry name" value="IPNS-like_sf"/>
</dbReference>
<dbReference type="Gene3D" id="2.60.120.330">
    <property type="entry name" value="B-lactam Antibiotic, Isopenicillin N Synthase, Chain"/>
    <property type="match status" value="1"/>
</dbReference>
<dbReference type="GeneID" id="25328062"/>
<name>A0A0D2ESA4_9EURO</name>
<dbReference type="SUPFAM" id="SSF51197">
    <property type="entry name" value="Clavaminate synthase-like"/>
    <property type="match status" value="1"/>
</dbReference>
<protein>
    <submittedName>
        <fullName evidence="1">Uncharacterized protein</fullName>
    </submittedName>
</protein>
<proteinExistence type="predicted"/>
<dbReference type="RefSeq" id="XP_013318199.1">
    <property type="nucleotide sequence ID" value="XM_013462745.1"/>
</dbReference>
<dbReference type="OrthoDB" id="288590at2759"/>